<dbReference type="PROSITE" id="PS50005">
    <property type="entry name" value="TPR"/>
    <property type="match status" value="1"/>
</dbReference>
<protein>
    <recommendedName>
        <fullName evidence="3">Tetratricopeptide repeat protein</fullName>
    </recommendedName>
</protein>
<organism evidence="2">
    <name type="scientific">Treponema denticola H-22</name>
    <dbReference type="NCBI Taxonomy" id="999432"/>
    <lineage>
        <taxon>Bacteria</taxon>
        <taxon>Pseudomonadati</taxon>
        <taxon>Spirochaetota</taxon>
        <taxon>Spirochaetia</taxon>
        <taxon>Spirochaetales</taxon>
        <taxon>Treponemataceae</taxon>
        <taxon>Treponema</taxon>
    </lineage>
</organism>
<dbReference type="Gene3D" id="1.25.40.10">
    <property type="entry name" value="Tetratricopeptide repeat domain"/>
    <property type="match status" value="1"/>
</dbReference>
<evidence type="ECO:0000313" key="2">
    <source>
        <dbReference type="EMBL" id="EMB35873.1"/>
    </source>
</evidence>
<dbReference type="AlphaFoldDB" id="A0A0E2EJX7"/>
<evidence type="ECO:0000256" key="1">
    <source>
        <dbReference type="PROSITE-ProRule" id="PRU00339"/>
    </source>
</evidence>
<comment type="caution">
    <text evidence="2">The sequence shown here is derived from an EMBL/GenBank/DDBJ whole genome shotgun (WGS) entry which is preliminary data.</text>
</comment>
<dbReference type="SUPFAM" id="SSF48452">
    <property type="entry name" value="TPR-like"/>
    <property type="match status" value="1"/>
</dbReference>
<dbReference type="InterPro" id="IPR011990">
    <property type="entry name" value="TPR-like_helical_dom_sf"/>
</dbReference>
<accession>A0A0E2EJX7</accession>
<dbReference type="Proteomes" id="UP000011705">
    <property type="component" value="Chromosome"/>
</dbReference>
<dbReference type="HOGENOM" id="CLU_063467_0_0_12"/>
<keyword evidence="1" id="KW-0802">TPR repeat</keyword>
<evidence type="ECO:0008006" key="3">
    <source>
        <dbReference type="Google" id="ProtNLM"/>
    </source>
</evidence>
<dbReference type="RefSeq" id="WP_002682540.1">
    <property type="nucleotide sequence ID" value="NZ_CM001795.1"/>
</dbReference>
<dbReference type="EMBL" id="AGDV01000001">
    <property type="protein sequence ID" value="EMB35873.1"/>
    <property type="molecule type" value="Genomic_DNA"/>
</dbReference>
<gene>
    <name evidence="2" type="ORF">HMPREF9726_00065</name>
</gene>
<proteinExistence type="predicted"/>
<feature type="repeat" description="TPR" evidence="1">
    <location>
        <begin position="139"/>
        <end position="172"/>
    </location>
</feature>
<dbReference type="PATRIC" id="fig|999432.5.peg.67"/>
<name>A0A0E2EJX7_TREDN</name>
<reference evidence="2" key="1">
    <citation type="submission" date="2012-01" db="EMBL/GenBank/DDBJ databases">
        <title>The Genome Sequence of Treponema denticola H-22.</title>
        <authorList>
            <consortium name="The Broad Institute Genome Sequencing Platform"/>
            <person name="Earl A."/>
            <person name="Ward D."/>
            <person name="Feldgarden M."/>
            <person name="Gevers D."/>
            <person name="Blanton J.M."/>
            <person name="Fenno C.J."/>
            <person name="Baranova O.V."/>
            <person name="Mathney J."/>
            <person name="Dewhirst F.E."/>
            <person name="Izard J."/>
            <person name="Young S.K."/>
            <person name="Zeng Q."/>
            <person name="Gargeya S."/>
            <person name="Fitzgerald M."/>
            <person name="Haas B."/>
            <person name="Abouelleil A."/>
            <person name="Alvarado L."/>
            <person name="Arachchi H.M."/>
            <person name="Berlin A."/>
            <person name="Chapman S.B."/>
            <person name="Gearin G."/>
            <person name="Goldberg J."/>
            <person name="Griggs A."/>
            <person name="Gujja S."/>
            <person name="Hansen M."/>
            <person name="Heiman D."/>
            <person name="Howarth C."/>
            <person name="Larimer J."/>
            <person name="Lui A."/>
            <person name="MacDonald P.J.P."/>
            <person name="McCowen C."/>
            <person name="Montmayeur A."/>
            <person name="Murphy C."/>
            <person name="Neiman D."/>
            <person name="Pearson M."/>
            <person name="Priest M."/>
            <person name="Roberts A."/>
            <person name="Saif S."/>
            <person name="Shea T."/>
            <person name="Sisk P."/>
            <person name="Stolte C."/>
            <person name="Sykes S."/>
            <person name="Wortman J."/>
            <person name="Nusbaum C."/>
            <person name="Birren B."/>
        </authorList>
    </citation>
    <scope>NUCLEOTIDE SEQUENCE [LARGE SCALE GENOMIC DNA]</scope>
    <source>
        <strain evidence="2">H-22</strain>
    </source>
</reference>
<dbReference type="SMART" id="SM00028">
    <property type="entry name" value="TPR"/>
    <property type="match status" value="3"/>
</dbReference>
<dbReference type="InterPro" id="IPR019734">
    <property type="entry name" value="TPR_rpt"/>
</dbReference>
<sequence length="374" mass="44087">MKKQLKIIFIVLSIFYFCSNLFCLESIDEKERPWHLLEQAKIQMEKGEFGLALHLTNKARDIHKEQMEAKYSYMFNALKPKRVKLEGDNISDVYAILNKREDHDACKILDEIFLTHPPVFFDKSISKLMSWLEKRKAFPETDYLTGRIYFAEGDYEQAMHYYKEAWNFHNFLEIPDERFNIIYALADTSKLLRKYDEQEKYLLLVLTEDPIYGTTNLESDALQAMIKTISSEKTTEKFFLLYRNRNPIALKAYMDLTEIYLEAGKNRRALATAVLASIITITNLDDLISKDDYNYKYTEFTNLLHRLNRRQDVILWAEKQNFWRAFMNLADSLSKNGNIEQALYLYSKLAESIPSIKYAQEASYKKEELAKGNK</sequence>